<reference evidence="1" key="1">
    <citation type="submission" date="2015-07" db="EMBL/GenBank/DDBJ databases">
        <title>Elucidating the P. pachyrhizi secretome and potential effectors.</title>
        <authorList>
            <person name="de Carvalho M.C.C.G."/>
            <person name="Nascimento L.C."/>
            <person name="Darben L.M."/>
            <person name="Polizel-Podanosqui A.M."/>
            <person name="Lopes-Caitar V.S."/>
            <person name="Rocha C.S."/>
            <person name="Qi M."/>
            <person name="Carazolle M."/>
            <person name="Kuwahara M.K."/>
            <person name="Pereira G.A.G."/>
            <person name="Abdelnoor R.V."/>
            <person name="Whitham S.A."/>
            <person name="Marcelino-Guimaraes F.C."/>
        </authorList>
    </citation>
    <scope>NUCLEOTIDE SEQUENCE</scope>
</reference>
<sequence>MAIKIQKEKAMQILKYSLSRNMRSFKYQVEKLAKL</sequence>
<proteinExistence type="evidence at transcript level"/>
<accession>A0A0S1MIC7</accession>
<evidence type="ECO:0000313" key="1">
    <source>
        <dbReference type="EMBL" id="ALL40630.1"/>
    </source>
</evidence>
<protein>
    <submittedName>
        <fullName evidence="1">Uncharacterized protein</fullName>
    </submittedName>
</protein>
<dbReference type="AlphaFoldDB" id="A0A0S1MIC7"/>
<name>A0A0S1MIC7_PHAPC</name>
<dbReference type="EMBL" id="KT246539">
    <property type="protein sequence ID" value="ALL40630.1"/>
    <property type="molecule type" value="mRNA"/>
</dbReference>
<organism evidence="1">
    <name type="scientific">Phakopsora pachyrhizi</name>
    <name type="common">Asian soybean rust disease fungus</name>
    <dbReference type="NCBI Taxonomy" id="170000"/>
    <lineage>
        <taxon>Eukaryota</taxon>
        <taxon>Fungi</taxon>
        <taxon>Dikarya</taxon>
        <taxon>Basidiomycota</taxon>
        <taxon>Pucciniomycotina</taxon>
        <taxon>Pucciniomycetes</taxon>
        <taxon>Pucciniales</taxon>
        <taxon>Phakopsoraceae</taxon>
        <taxon>Phakopsora</taxon>
    </lineage>
</organism>